<proteinExistence type="predicted"/>
<dbReference type="SUPFAM" id="SSF47240">
    <property type="entry name" value="Ferritin-like"/>
    <property type="match status" value="1"/>
</dbReference>
<name>A0A917WCF1_9ACTN</name>
<dbReference type="InterPro" id="IPR009078">
    <property type="entry name" value="Ferritin-like_SF"/>
</dbReference>
<dbReference type="GO" id="GO:0010124">
    <property type="term" value="P:phenylacetate catabolic process"/>
    <property type="evidence" value="ECO:0007669"/>
    <property type="project" value="InterPro"/>
</dbReference>
<dbReference type="GO" id="GO:0005829">
    <property type="term" value="C:cytosol"/>
    <property type="evidence" value="ECO:0007669"/>
    <property type="project" value="TreeGrafter"/>
</dbReference>
<dbReference type="Pfam" id="PF05138">
    <property type="entry name" value="PaaA_PaaC"/>
    <property type="match status" value="1"/>
</dbReference>
<dbReference type="Proteomes" id="UP000655208">
    <property type="component" value="Unassembled WGS sequence"/>
</dbReference>
<dbReference type="EMBL" id="BMNA01000001">
    <property type="protein sequence ID" value="GGL89592.1"/>
    <property type="molecule type" value="Genomic_DNA"/>
</dbReference>
<reference evidence="2" key="2">
    <citation type="submission" date="2020-09" db="EMBL/GenBank/DDBJ databases">
        <authorList>
            <person name="Sun Q."/>
            <person name="Zhou Y."/>
        </authorList>
    </citation>
    <scope>NUCLEOTIDE SEQUENCE</scope>
    <source>
        <strain evidence="2">CGMCC 4.7308</strain>
    </source>
</reference>
<dbReference type="InterPro" id="IPR007814">
    <property type="entry name" value="PaaA_PaaC"/>
</dbReference>
<accession>A0A917WCF1</accession>
<dbReference type="InterPro" id="IPR052703">
    <property type="entry name" value="Aromatic_CoA_ox/epox"/>
</dbReference>
<gene>
    <name evidence="2" type="primary">paaC</name>
    <name evidence="2" type="ORF">GCM10011594_06520</name>
</gene>
<comment type="caution">
    <text evidence="2">The sequence shown here is derived from an EMBL/GenBank/DDBJ whole genome shotgun (WGS) entry which is preliminary data.</text>
</comment>
<dbReference type="PANTHER" id="PTHR30458:SF0">
    <property type="entry name" value="1,2-PHENYLACETYL-COA EPOXIDASE, SUBUNIT C"/>
    <property type="match status" value="1"/>
</dbReference>
<evidence type="ECO:0000256" key="1">
    <source>
        <dbReference type="SAM" id="MobiDB-lite"/>
    </source>
</evidence>
<dbReference type="AlphaFoldDB" id="A0A917WCF1"/>
<dbReference type="Gene3D" id="1.20.1260.10">
    <property type="match status" value="1"/>
</dbReference>
<protein>
    <submittedName>
        <fullName evidence="2">Phenylacetate-CoA oxygenase subunit PaaI</fullName>
    </submittedName>
</protein>
<reference evidence="2" key="1">
    <citation type="journal article" date="2014" name="Int. J. Syst. Evol. Microbiol.">
        <title>Complete genome sequence of Corynebacterium casei LMG S-19264T (=DSM 44701T), isolated from a smear-ripened cheese.</title>
        <authorList>
            <consortium name="US DOE Joint Genome Institute (JGI-PGF)"/>
            <person name="Walter F."/>
            <person name="Albersmeier A."/>
            <person name="Kalinowski J."/>
            <person name="Ruckert C."/>
        </authorList>
    </citation>
    <scope>NUCLEOTIDE SEQUENCE</scope>
    <source>
        <strain evidence="2">CGMCC 4.7308</strain>
    </source>
</reference>
<dbReference type="InterPro" id="IPR012347">
    <property type="entry name" value="Ferritin-like"/>
</dbReference>
<evidence type="ECO:0000313" key="3">
    <source>
        <dbReference type="Proteomes" id="UP000655208"/>
    </source>
</evidence>
<organism evidence="2 3">
    <name type="scientific">Nakamurella endophytica</name>
    <dbReference type="NCBI Taxonomy" id="1748367"/>
    <lineage>
        <taxon>Bacteria</taxon>
        <taxon>Bacillati</taxon>
        <taxon>Actinomycetota</taxon>
        <taxon>Actinomycetes</taxon>
        <taxon>Nakamurellales</taxon>
        <taxon>Nakamurellaceae</taxon>
        <taxon>Nakamurella</taxon>
    </lineage>
</organism>
<dbReference type="PANTHER" id="PTHR30458">
    <property type="entry name" value="PHENYLACETIC ACID DEGRADATION PROTEIN PAA"/>
    <property type="match status" value="1"/>
</dbReference>
<feature type="region of interest" description="Disordered" evidence="1">
    <location>
        <begin position="238"/>
        <end position="263"/>
    </location>
</feature>
<dbReference type="InterPro" id="IPR011882">
    <property type="entry name" value="PaaC"/>
</dbReference>
<keyword evidence="3" id="KW-1185">Reference proteome</keyword>
<dbReference type="NCBIfam" id="TIGR02158">
    <property type="entry name" value="PA_CoA_Oxy3"/>
    <property type="match status" value="1"/>
</dbReference>
<evidence type="ECO:0000313" key="2">
    <source>
        <dbReference type="EMBL" id="GGL89592.1"/>
    </source>
</evidence>
<sequence length="283" mass="30541">MYADLVHETDDGRWAFGTGFTDPLAGVDTRVPAGIDGGALAMYCRMLGDDALVHSQRLQEWVTRAPELEEETAIANIALDLLGQARRLLTRSGTADGSGRSEDDLAYWRAPHEFLSVPLADHRDADFAELVARVLLLATWRQAVCLELRHGADPVLAAIAASAATELRYHREHAALWVVRLGRGTELSHRRMQAAVDRLWPLRGELYRDPPVVARLPGVAVPAAAVRDAVEDALSGVLDRAGVDGPPPGPATGAGRDGHHGPDFAEMIDELQSVARAHPGASW</sequence>